<keyword evidence="1" id="KW-0732">Signal</keyword>
<feature type="signal peptide" evidence="1">
    <location>
        <begin position="1"/>
        <end position="19"/>
    </location>
</feature>
<evidence type="ECO:0000256" key="1">
    <source>
        <dbReference type="SAM" id="SignalP"/>
    </source>
</evidence>
<dbReference type="AlphaFoldDB" id="A0A1H2L5K2"/>
<feature type="chain" id="PRO_5009278995" evidence="1">
    <location>
        <begin position="20"/>
        <end position="152"/>
    </location>
</feature>
<sequence>MKKLICAILCLIAFTQAKAAEEVAFYVGQAHDEWAFKVTGKGRALAGKSLIYTRLDELQIVNNPKHSKTRYIESVEVAYAYINKDGVWDFKSVNSFHPVNKNIRPGEKLTIKALEATLDLDSKRASDYWVLVTLWLSKRETVHAHSRRDIFQ</sequence>
<proteinExistence type="predicted"/>
<dbReference type="Proteomes" id="UP000198675">
    <property type="component" value="Chromosome I"/>
</dbReference>
<organism evidence="2 3">
    <name type="scientific">Pseudomonas sihuiensis</name>
    <dbReference type="NCBI Taxonomy" id="1274359"/>
    <lineage>
        <taxon>Bacteria</taxon>
        <taxon>Pseudomonadati</taxon>
        <taxon>Pseudomonadota</taxon>
        <taxon>Gammaproteobacteria</taxon>
        <taxon>Pseudomonadales</taxon>
        <taxon>Pseudomonadaceae</taxon>
        <taxon>Pseudomonas</taxon>
    </lineage>
</organism>
<reference evidence="3" key="1">
    <citation type="submission" date="2016-10" db="EMBL/GenBank/DDBJ databases">
        <authorList>
            <person name="Varghese N."/>
            <person name="Submissions S."/>
        </authorList>
    </citation>
    <scope>NUCLEOTIDE SEQUENCE [LARGE SCALE GENOMIC DNA]</scope>
    <source>
        <strain evidence="3">KCTC 32246</strain>
    </source>
</reference>
<protein>
    <submittedName>
        <fullName evidence="2">Uncharacterized protein</fullName>
    </submittedName>
</protein>
<keyword evidence="3" id="KW-1185">Reference proteome</keyword>
<name>A0A1H2L5K2_9PSED</name>
<accession>A0A1H2L5K2</accession>
<gene>
    <name evidence="2" type="ORF">SAMN05216363_0207</name>
</gene>
<dbReference type="RefSeq" id="WP_059390726.1">
    <property type="nucleotide sequence ID" value="NZ_LT629797.1"/>
</dbReference>
<dbReference type="EMBL" id="LT629797">
    <property type="protein sequence ID" value="SDU76094.1"/>
    <property type="molecule type" value="Genomic_DNA"/>
</dbReference>
<evidence type="ECO:0000313" key="2">
    <source>
        <dbReference type="EMBL" id="SDU76094.1"/>
    </source>
</evidence>
<evidence type="ECO:0000313" key="3">
    <source>
        <dbReference type="Proteomes" id="UP000198675"/>
    </source>
</evidence>